<organism evidence="3 4">
    <name type="scientific">[Muricauda] lutisoli</name>
    <dbReference type="NCBI Taxonomy" id="2816035"/>
    <lineage>
        <taxon>Bacteria</taxon>
        <taxon>Pseudomonadati</taxon>
        <taxon>Bacteroidota</taxon>
        <taxon>Flavobacteriia</taxon>
        <taxon>Flavobacteriales</taxon>
        <taxon>Flavobacteriaceae</taxon>
        <taxon>Allomuricauda</taxon>
    </lineage>
</organism>
<keyword evidence="1" id="KW-0812">Transmembrane</keyword>
<keyword evidence="1" id="KW-1133">Transmembrane helix</keyword>
<evidence type="ECO:0000259" key="2">
    <source>
        <dbReference type="Pfam" id="PF19762"/>
    </source>
</evidence>
<keyword evidence="4" id="KW-1185">Reference proteome</keyword>
<reference evidence="3 4" key="1">
    <citation type="submission" date="2021-03" db="EMBL/GenBank/DDBJ databases">
        <title>Muricauda sp. CAU 1631 isolated from Incheon.</title>
        <authorList>
            <person name="Kim W."/>
        </authorList>
    </citation>
    <scope>NUCLEOTIDE SEQUENCE [LARGE SCALE GENOMIC DNA]</scope>
    <source>
        <strain evidence="3 4">CAU 1631</strain>
    </source>
</reference>
<name>A0ABS3F0T8_9FLAO</name>
<proteinExistence type="predicted"/>
<feature type="transmembrane region" description="Helical" evidence="1">
    <location>
        <begin position="57"/>
        <end position="83"/>
    </location>
</feature>
<dbReference type="Proteomes" id="UP000664163">
    <property type="component" value="Unassembled WGS sequence"/>
</dbReference>
<gene>
    <name evidence="3" type="ORF">J0X13_15480</name>
</gene>
<accession>A0ABS3F0T8</accession>
<comment type="caution">
    <text evidence="3">The sequence shown here is derived from an EMBL/GenBank/DDBJ whole genome shotgun (WGS) entry which is preliminary data.</text>
</comment>
<dbReference type="EMBL" id="JAFLND010000005">
    <property type="protein sequence ID" value="MBO0331958.1"/>
    <property type="molecule type" value="Genomic_DNA"/>
</dbReference>
<evidence type="ECO:0000256" key="1">
    <source>
        <dbReference type="SAM" id="Phobius"/>
    </source>
</evidence>
<sequence>MGSEVIIIPIIFGVIFAIAYLYFSTRNKERLALIEKGADASIFVRGKRDGASPVWKIVLLNLALLLMGIGAAIFVASMLVYSVGVEEEVAYPGTIFLLAGVGLMVGFNMTKKLDKED</sequence>
<feature type="transmembrane region" description="Helical" evidence="1">
    <location>
        <begin position="89"/>
        <end position="107"/>
    </location>
</feature>
<dbReference type="RefSeq" id="WP_207072287.1">
    <property type="nucleotide sequence ID" value="NZ_JAFLND010000005.1"/>
</dbReference>
<dbReference type="InterPro" id="IPR046216">
    <property type="entry name" value="DUF6249"/>
</dbReference>
<feature type="transmembrane region" description="Helical" evidence="1">
    <location>
        <begin position="6"/>
        <end position="23"/>
    </location>
</feature>
<dbReference type="Pfam" id="PF19762">
    <property type="entry name" value="DUF6249"/>
    <property type="match status" value="1"/>
</dbReference>
<evidence type="ECO:0000313" key="3">
    <source>
        <dbReference type="EMBL" id="MBO0331958.1"/>
    </source>
</evidence>
<evidence type="ECO:0000313" key="4">
    <source>
        <dbReference type="Proteomes" id="UP000664163"/>
    </source>
</evidence>
<keyword evidence="1" id="KW-0472">Membrane</keyword>
<feature type="domain" description="DUF6249" evidence="2">
    <location>
        <begin position="7"/>
        <end position="110"/>
    </location>
</feature>
<protein>
    <recommendedName>
        <fullName evidence="2">DUF6249 domain-containing protein</fullName>
    </recommendedName>
</protein>